<comment type="caution">
    <text evidence="1">The sequence shown here is derived from an EMBL/GenBank/DDBJ whole genome shotgun (WGS) entry which is preliminary data.</text>
</comment>
<dbReference type="HOGENOM" id="CLU_3292744_0_0_11"/>
<reference evidence="1 2" key="1">
    <citation type="submission" date="2010-04" db="EMBL/GenBank/DDBJ databases">
        <authorList>
            <person name="Muzny D."/>
            <person name="Qin X."/>
            <person name="Deng J."/>
            <person name="Jiang H."/>
            <person name="Liu Y."/>
            <person name="Qu J."/>
            <person name="Song X.-Z."/>
            <person name="Zhang L."/>
            <person name="Thornton R."/>
            <person name="Coyle M."/>
            <person name="Francisco L."/>
            <person name="Jackson L."/>
            <person name="Javaid M."/>
            <person name="Korchina V."/>
            <person name="Kovar C."/>
            <person name="Mata R."/>
            <person name="Mathew T."/>
            <person name="Ngo R."/>
            <person name="Nguyen L."/>
            <person name="Nguyen N."/>
            <person name="Okwuonu G."/>
            <person name="Ongeri F."/>
            <person name="Pham C."/>
            <person name="Simmons D."/>
            <person name="Wilczek-Boney K."/>
            <person name="Hale W."/>
            <person name="Jakkamsetti A."/>
            <person name="Pham P."/>
            <person name="Ruth R."/>
            <person name="San Lucas F."/>
            <person name="Warren J."/>
            <person name="Zhang J."/>
            <person name="Zhao Z."/>
            <person name="Zhou C."/>
            <person name="Zhu D."/>
            <person name="Lee S."/>
            <person name="Bess C."/>
            <person name="Blankenburg K."/>
            <person name="Forbes L."/>
            <person name="Fu Q."/>
            <person name="Gubbala S."/>
            <person name="Hirani K."/>
            <person name="Jayaseelan J.C."/>
            <person name="Lara F."/>
            <person name="Munidasa M."/>
            <person name="Palculict T."/>
            <person name="Patil S."/>
            <person name="Pu L.-L."/>
            <person name="Saada N."/>
            <person name="Tang L."/>
            <person name="Weissenberger G."/>
            <person name="Zhu Y."/>
            <person name="Hemphill L."/>
            <person name="Shang Y."/>
            <person name="Youmans B."/>
            <person name="Ayvaz T."/>
            <person name="Ross M."/>
            <person name="Santibanez J."/>
            <person name="Aqrawi P."/>
            <person name="Gross S."/>
            <person name="Joshi V."/>
            <person name="Fowler G."/>
            <person name="Nazareth L."/>
            <person name="Reid J."/>
            <person name="Worley K."/>
            <person name="Petrosino J."/>
            <person name="Highlander S."/>
            <person name="Gibbs R."/>
        </authorList>
    </citation>
    <scope>NUCLEOTIDE SEQUENCE [LARGE SCALE GENOMIC DNA]</scope>
    <source>
        <strain evidence="1 2">ATCC BAA-614</strain>
    </source>
</reference>
<evidence type="ECO:0000313" key="1">
    <source>
        <dbReference type="EMBL" id="EFG73697.1"/>
    </source>
</evidence>
<accession>D5PJP0</accession>
<protein>
    <submittedName>
        <fullName evidence="1">Uncharacterized protein</fullName>
    </submittedName>
</protein>
<gene>
    <name evidence="1" type="ORF">HMPREF0591_6384</name>
</gene>
<dbReference type="Proteomes" id="UP000003653">
    <property type="component" value="Unassembled WGS sequence"/>
</dbReference>
<dbReference type="AlphaFoldDB" id="D5PJP0"/>
<organism evidence="1 2">
    <name type="scientific">Mycobacterium parascrofulaceum ATCC BAA-614</name>
    <dbReference type="NCBI Taxonomy" id="525368"/>
    <lineage>
        <taxon>Bacteria</taxon>
        <taxon>Bacillati</taxon>
        <taxon>Actinomycetota</taxon>
        <taxon>Actinomycetes</taxon>
        <taxon>Mycobacteriales</taxon>
        <taxon>Mycobacteriaceae</taxon>
        <taxon>Mycobacterium</taxon>
        <taxon>Mycobacterium simiae complex</taxon>
    </lineage>
</organism>
<sequence>MSMKGRTASGVRWRTEIAPHSASLKANLMAAAAWHDPGEE</sequence>
<keyword evidence="2" id="KW-1185">Reference proteome</keyword>
<evidence type="ECO:0000313" key="2">
    <source>
        <dbReference type="Proteomes" id="UP000003653"/>
    </source>
</evidence>
<proteinExistence type="predicted"/>
<dbReference type="EMBL" id="ADNV01000401">
    <property type="protein sequence ID" value="EFG73697.1"/>
    <property type="molecule type" value="Genomic_DNA"/>
</dbReference>
<name>D5PJP0_9MYCO</name>